<sequence length="1203" mass="135962">MGQGRTSDSDRYYNQASLFEALEKLESLWPRLTRSESDLSKHSARKLNPLWIADSAGGHVGVRVAILATHLIYRYATSEILKISDLKDLRDYPALDDELLRKEGISESVNDFKNAIAPLASENEKNIRRYDPKRDRLAFVCFASRAKQTLDKARGIQQEPKTAISDAVALYDRIVKAHCKTANEVFSIISTTWLEGLSYLAPKGDVEAIAKKQPPDPSNALHFIPPKLAEYLPPSGRFHGNRNPRELSDMAELVLQQFRHARARLAVISGKVNAGKSGCVVEFLRALYSSDNTTIGLSLSFGSKSSEGTLPVFTVSVQDYTGYELLLHVLAFLSRLEMPARDRRKSTFERCVAELRNEYGTEPGAEELQRIKQRIRNLHRDNPAVFILTNWEDLTWSTPRAQLRDQSKASLIELLHDSNETSRFLVTTTDVPTARSEQSLPAFELYDVEDPRLKDIIRYLPDLQYPSCYEEELFAAAKRMNKVAIPGDHLILFAGALELCRGDPEWGARANDTLRQLSPEQYLTLSKPAAHQFVRLLVERLHNRDLFRIVVAIAASDDGLRPSSLQRLMSNWDSDTGRSLQRKGSQINAGLEELEGLANSFFLRCRMIKPISALQFDPTERGIAGEASWETYESLRKTLISALTAHGEQDWAAPFTRLLREGMRHIARLAFNRAQEWRCRTVLSNLTPRWQDLLLDIQAYETLLASIDPADLTDNNRNADQVSANPLLHHSVEAVFTCGNGHSAAVAIRFAVQILLLETVDQDNQMSMCYDQDLMRMRLYMLPFVGVGRRHFDRLDDMEYEALPSSFPEWLETIFSVEEIFCLLEAVAISALHAQVPHVVRWAWVRTEELIERLVDRGIDRTDLIARVARIYCSTVDMAIQLGKPLIQNGSRDDTRNGHELTLRQVEDFIAGEFPEFGKETPIPAEFDLSITRKRNHIEAIKRIEVRRAQLLGLTGQLQKAQEELKNIHTWDSALARSNSFGHARILQGRPARVALHIMMRDFILSKNDMQMPDERSRRVLGMLSANASRLARFGGAEQAALLIDRSRFAFVNGNIDLAMQYALEARQFCEDNRVSYGMQIQILLNLVAILIEASEVARSDAANDRLANRATMENAQRDVDAVYQTANALGLRPTEGIALYLKVRLQYIRTLHYPSEGLTSGKLRAATKDISLAIQIMKSCGDVSYRHAMEELRGSLQQLTPI</sequence>
<accession>A9DFS6</accession>
<name>A9DFS6_HOEPD</name>
<dbReference type="EMBL" id="ABIA03000005">
    <property type="protein sequence ID" value="EDQ31658.1"/>
    <property type="molecule type" value="Genomic_DNA"/>
</dbReference>
<proteinExistence type="predicted"/>
<dbReference type="Proteomes" id="UP000004291">
    <property type="component" value="Chromosome"/>
</dbReference>
<comment type="caution">
    <text evidence="1">The sequence shown here is derived from an EMBL/GenBank/DDBJ whole genome shotgun (WGS) entry which is preliminary data.</text>
</comment>
<gene>
    <name evidence="1" type="ORF">HPDFL43_17610</name>
</gene>
<organism evidence="1 2">
    <name type="scientific">Hoeflea phototrophica (strain DSM 17068 / NCIMB 14078 / DFL-43)</name>
    <dbReference type="NCBI Taxonomy" id="411684"/>
    <lineage>
        <taxon>Bacteria</taxon>
        <taxon>Pseudomonadati</taxon>
        <taxon>Pseudomonadota</taxon>
        <taxon>Alphaproteobacteria</taxon>
        <taxon>Hyphomicrobiales</taxon>
        <taxon>Rhizobiaceae</taxon>
        <taxon>Hoeflea</taxon>
    </lineage>
</organism>
<dbReference type="HOGENOM" id="CLU_270496_0_0_5"/>
<keyword evidence="2" id="KW-1185">Reference proteome</keyword>
<evidence type="ECO:0000313" key="1">
    <source>
        <dbReference type="EMBL" id="EDQ31658.1"/>
    </source>
</evidence>
<dbReference type="AlphaFoldDB" id="A9DFS6"/>
<protein>
    <submittedName>
        <fullName evidence="1">Uncharacterized protein</fullName>
    </submittedName>
</protein>
<dbReference type="RefSeq" id="WP_007199267.1">
    <property type="nucleotide sequence ID" value="NZ_CM002917.1"/>
</dbReference>
<reference evidence="1 2" key="1">
    <citation type="submission" date="2007-10" db="EMBL/GenBank/DDBJ databases">
        <authorList>
            <person name="Wagner-Dobler I."/>
            <person name="Ferriera S."/>
            <person name="Johnson J."/>
            <person name="Kravitz S."/>
            <person name="Beeson K."/>
            <person name="Sutton G."/>
            <person name="Rogers Y.-H."/>
            <person name="Friedman R."/>
            <person name="Frazier M."/>
            <person name="Venter J.C."/>
        </authorList>
    </citation>
    <scope>NUCLEOTIDE SEQUENCE [LARGE SCALE GENOMIC DNA]</scope>
    <source>
        <strain evidence="1 2">DFL-43</strain>
    </source>
</reference>
<reference evidence="1 2" key="2">
    <citation type="submission" date="2012-06" db="EMBL/GenBank/DDBJ databases">
        <authorList>
            <person name="Fiebig A."/>
        </authorList>
    </citation>
    <scope>NUCLEOTIDE SEQUENCE [LARGE SCALE GENOMIC DNA]</scope>
    <source>
        <strain evidence="1 2">DFL-43</strain>
    </source>
</reference>
<dbReference type="OrthoDB" id="8428902at2"/>
<dbReference type="STRING" id="411684.HPDFL43_17610"/>
<evidence type="ECO:0000313" key="2">
    <source>
        <dbReference type="Proteomes" id="UP000004291"/>
    </source>
</evidence>